<feature type="coiled-coil region" evidence="1">
    <location>
        <begin position="11"/>
        <end position="38"/>
    </location>
</feature>
<evidence type="ECO:0000256" key="1">
    <source>
        <dbReference type="SAM" id="Coils"/>
    </source>
</evidence>
<gene>
    <name evidence="2" type="primary">NCAS0D01380</name>
    <name evidence="2" type="ordered locus">NCAS_0D01380</name>
</gene>
<dbReference type="RefSeq" id="XP_003676082.1">
    <property type="nucleotide sequence ID" value="XM_003676034.1"/>
</dbReference>
<dbReference type="GO" id="GO:0034063">
    <property type="term" value="P:stress granule assembly"/>
    <property type="evidence" value="ECO:0007669"/>
    <property type="project" value="EnsemblFungi"/>
</dbReference>
<dbReference type="GO" id="GO:0003676">
    <property type="term" value="F:nucleic acid binding"/>
    <property type="evidence" value="ECO:0007669"/>
    <property type="project" value="EnsemblFungi"/>
</dbReference>
<reference key="2">
    <citation type="submission" date="2011-08" db="EMBL/GenBank/DDBJ databases">
        <title>Genome sequence of Naumovozyma castellii.</title>
        <authorList>
            <person name="Gordon J.L."/>
            <person name="Armisen D."/>
            <person name="Proux-Wera E."/>
            <person name="OhEigeartaigh S.S."/>
            <person name="Byrne K.P."/>
            <person name="Wolfe K.H."/>
        </authorList>
    </citation>
    <scope>NUCLEOTIDE SEQUENCE</scope>
    <source>
        <strain>Type strain:CBS 4309</strain>
    </source>
</reference>
<reference evidence="2 3" key="1">
    <citation type="journal article" date="2011" name="Proc. Natl. Acad. Sci. U.S.A.">
        <title>Evolutionary erosion of yeast sex chromosomes by mating-type switching accidents.</title>
        <authorList>
            <person name="Gordon J.L."/>
            <person name="Armisen D."/>
            <person name="Proux-Wera E."/>
            <person name="Oheigeartaigh S.S."/>
            <person name="Byrne K.P."/>
            <person name="Wolfe K.H."/>
        </authorList>
    </citation>
    <scope>NUCLEOTIDE SEQUENCE [LARGE SCALE GENOMIC DNA]</scope>
    <source>
        <strain evidence="3">ATCC 76901 / BCRC 22586 / CBS 4309 / NBRC 1992 / NRRL Y-12630</strain>
    </source>
</reference>
<dbReference type="FunCoup" id="G0VDT0">
    <property type="interactions" value="72"/>
</dbReference>
<name>G0VDT0_NAUCA</name>
<accession>G0VDT0</accession>
<dbReference type="GO" id="GO:0000446">
    <property type="term" value="C:nucleoplasmic THO complex"/>
    <property type="evidence" value="ECO:0007669"/>
    <property type="project" value="EnsemblFungi"/>
</dbReference>
<evidence type="ECO:0000313" key="3">
    <source>
        <dbReference type="Proteomes" id="UP000001640"/>
    </source>
</evidence>
<feature type="coiled-coil region" evidence="1">
    <location>
        <begin position="196"/>
        <end position="223"/>
    </location>
</feature>
<dbReference type="OMA" id="EWDDIEM"/>
<evidence type="ECO:0000313" key="2">
    <source>
        <dbReference type="EMBL" id="CCC69719.1"/>
    </source>
</evidence>
<dbReference type="eggNOG" id="ENOG502RXUV">
    <property type="taxonomic scope" value="Eukaryota"/>
</dbReference>
<dbReference type="Proteomes" id="UP000001640">
    <property type="component" value="Chromosome 4"/>
</dbReference>
<dbReference type="GO" id="GO:0097185">
    <property type="term" value="P:cellular response to azide"/>
    <property type="evidence" value="ECO:0007669"/>
    <property type="project" value="EnsemblFungi"/>
</dbReference>
<dbReference type="GeneID" id="96903327"/>
<proteinExistence type="predicted"/>
<dbReference type="Pfam" id="PF09432">
    <property type="entry name" value="THP2"/>
    <property type="match status" value="1"/>
</dbReference>
<keyword evidence="1" id="KW-0175">Coiled coil</keyword>
<keyword evidence="3" id="KW-1185">Reference proteome</keyword>
<protein>
    <submittedName>
        <fullName evidence="2">Uncharacterized protein</fullName>
    </submittedName>
</protein>
<dbReference type="GO" id="GO:0000445">
    <property type="term" value="C:THO complex part of transcription export complex"/>
    <property type="evidence" value="ECO:0007669"/>
    <property type="project" value="EnsemblFungi"/>
</dbReference>
<dbReference type="InterPro" id="IPR018557">
    <property type="entry name" value="THO_cplx_su_Thp2"/>
</dbReference>
<dbReference type="GO" id="GO:0006406">
    <property type="term" value="P:mRNA export from nucleus"/>
    <property type="evidence" value="ECO:0007669"/>
    <property type="project" value="EnsemblFungi"/>
</dbReference>
<dbReference type="GO" id="GO:0006310">
    <property type="term" value="P:DNA recombination"/>
    <property type="evidence" value="ECO:0007669"/>
    <property type="project" value="EnsemblFungi"/>
</dbReference>
<dbReference type="InParanoid" id="G0VDT0"/>
<organism evidence="2 3">
    <name type="scientific">Naumovozyma castellii</name>
    <name type="common">Yeast</name>
    <name type="synonym">Saccharomyces castellii</name>
    <dbReference type="NCBI Taxonomy" id="27288"/>
    <lineage>
        <taxon>Eukaryota</taxon>
        <taxon>Fungi</taxon>
        <taxon>Dikarya</taxon>
        <taxon>Ascomycota</taxon>
        <taxon>Saccharomycotina</taxon>
        <taxon>Saccharomycetes</taxon>
        <taxon>Saccharomycetales</taxon>
        <taxon>Saccharomycetaceae</taxon>
        <taxon>Naumovozyma</taxon>
    </lineage>
</organism>
<dbReference type="OrthoDB" id="4035012at2759"/>
<dbReference type="AlphaFoldDB" id="G0VDT0"/>
<sequence length="271" mass="30908">MSNLDTGATFFESLCEEEQHLQENHENLQAVLKTLNSLTNGTATDAEIEQNLALLSTQYKSLVSNSVDLRYSKYQTRESQLKSTERVARDAQLMKRRQPTANLREYVNVTESINRHSLEYVNLLERLSVDLAKQVEISDPSVSKFVLNDWNPPKGVQAILDKFADPSADAALLKMELVHYLDDIKMSRAKYSLENKYSLQDKVVNLNTELNRWRKELDDIEMMMFGDGATSIKKMLANVESLRSKIMVEDSESAVQAAQNLHADEQDIEMK</sequence>
<dbReference type="EMBL" id="HE576755">
    <property type="protein sequence ID" value="CCC69719.1"/>
    <property type="molecule type" value="Genomic_DNA"/>
</dbReference>
<dbReference type="HOGENOM" id="CLU_091043_0_0_1"/>
<dbReference type="KEGG" id="ncs:NCAS_0D01380"/>
<dbReference type="STRING" id="1064592.G0VDT0"/>
<dbReference type="GO" id="GO:0006368">
    <property type="term" value="P:transcription elongation by RNA polymerase II"/>
    <property type="evidence" value="ECO:0007669"/>
    <property type="project" value="EnsemblFungi"/>
</dbReference>